<dbReference type="Proteomes" id="UP000827721">
    <property type="component" value="Unassembled WGS sequence"/>
</dbReference>
<organism evidence="2 3">
    <name type="scientific">Xanthoceras sorbifolium</name>
    <dbReference type="NCBI Taxonomy" id="99658"/>
    <lineage>
        <taxon>Eukaryota</taxon>
        <taxon>Viridiplantae</taxon>
        <taxon>Streptophyta</taxon>
        <taxon>Embryophyta</taxon>
        <taxon>Tracheophyta</taxon>
        <taxon>Spermatophyta</taxon>
        <taxon>Magnoliopsida</taxon>
        <taxon>eudicotyledons</taxon>
        <taxon>Gunneridae</taxon>
        <taxon>Pentapetalae</taxon>
        <taxon>rosids</taxon>
        <taxon>malvids</taxon>
        <taxon>Sapindales</taxon>
        <taxon>Sapindaceae</taxon>
        <taxon>Xanthoceroideae</taxon>
        <taxon>Xanthoceras</taxon>
    </lineage>
</organism>
<dbReference type="EMBL" id="JAFEMO010000007">
    <property type="protein sequence ID" value="KAH7567371.1"/>
    <property type="molecule type" value="Genomic_DNA"/>
</dbReference>
<dbReference type="PANTHER" id="PTHR48100:SF34">
    <property type="entry name" value="PHOSPHOGLYCERATE MUTASE-LIKE PROTEIN 4"/>
    <property type="match status" value="1"/>
</dbReference>
<comment type="caution">
    <text evidence="2">The sequence shown here is derived from an EMBL/GenBank/DDBJ whole genome shotgun (WGS) entry which is preliminary data.</text>
</comment>
<dbReference type="InterPro" id="IPR050275">
    <property type="entry name" value="PGM_Phosphatase"/>
</dbReference>
<dbReference type="SUPFAM" id="SSF53254">
    <property type="entry name" value="Phosphoglycerate mutase-like"/>
    <property type="match status" value="1"/>
</dbReference>
<dbReference type="SUPFAM" id="SSF53474">
    <property type="entry name" value="alpha/beta-Hydrolases"/>
    <property type="match status" value="1"/>
</dbReference>
<dbReference type="Gene3D" id="3.40.50.1820">
    <property type="entry name" value="alpha/beta hydrolase"/>
    <property type="match status" value="1"/>
</dbReference>
<accession>A0ABQ8HSN0</accession>
<comment type="similarity">
    <text evidence="1">Belongs to the phosphoglycerate mutase family.</text>
</comment>
<dbReference type="InterPro" id="IPR029033">
    <property type="entry name" value="His_PPase_superfam"/>
</dbReference>
<dbReference type="CDD" id="cd07067">
    <property type="entry name" value="HP_PGM_like"/>
    <property type="match status" value="1"/>
</dbReference>
<dbReference type="InterPro" id="IPR029058">
    <property type="entry name" value="AB_hydrolase_fold"/>
</dbReference>
<evidence type="ECO:0000313" key="3">
    <source>
        <dbReference type="Proteomes" id="UP000827721"/>
    </source>
</evidence>
<dbReference type="PANTHER" id="PTHR48100">
    <property type="entry name" value="BROAD-SPECIFICITY PHOSPHATASE YOR283W-RELATED"/>
    <property type="match status" value="1"/>
</dbReference>
<keyword evidence="3" id="KW-1185">Reference proteome</keyword>
<reference evidence="2 3" key="1">
    <citation type="submission" date="2021-02" db="EMBL/GenBank/DDBJ databases">
        <title>Plant Genome Project.</title>
        <authorList>
            <person name="Zhang R.-G."/>
        </authorList>
    </citation>
    <scope>NUCLEOTIDE SEQUENCE [LARGE SCALE GENOMIC DNA]</scope>
    <source>
        <tissue evidence="2">Leaves</tissue>
    </source>
</reference>
<sequence length="360" mass="39970">MADSTVVNSDSSDATFCDYAEIIVVRHGETAWNADGRIQGHLDVELNDVGRQQAAAVADRLSKEMAISAVYSSDLKRAFETASIIANRCGVPEVITDPDLRERHLGDLQGLQLKEAAELKPDAYLASSSSRTDQEIPGGGESFEQLYHRCTSSLQKIGMKHRVNSLLMLHLYLSLVVTPIAGEQAVVVTHGGVLRAFHKRSAPTEKLPGKILNASVNKFHLACEAWILKTWNDISHLSETGYLETAFGAGPEVQLHGVSSREQFYCYLDHTNKAKRLSSKNPFHMLQVIPPDQARKIYRALKEKGLPVALVEYEGEEQHGFRKAETIKFALEQQMVFFARLVGHFDVADVITPIKIDNFD</sequence>
<name>A0ABQ8HSN0_9ROSI</name>
<dbReference type="InterPro" id="IPR001345">
    <property type="entry name" value="PG/BPGM_mutase_AS"/>
</dbReference>
<dbReference type="Gene3D" id="3.40.50.1240">
    <property type="entry name" value="Phosphoglycerate mutase-like"/>
    <property type="match status" value="1"/>
</dbReference>
<dbReference type="SMART" id="SM00855">
    <property type="entry name" value="PGAM"/>
    <property type="match status" value="1"/>
</dbReference>
<evidence type="ECO:0008006" key="4">
    <source>
        <dbReference type="Google" id="ProtNLM"/>
    </source>
</evidence>
<protein>
    <recommendedName>
        <fullName evidence="4">Phosphoglycerate mutase-like protein 4</fullName>
    </recommendedName>
</protein>
<gene>
    <name evidence="2" type="ORF">JRO89_XS07G0060100</name>
</gene>
<proteinExistence type="inferred from homology"/>
<dbReference type="PROSITE" id="PS00175">
    <property type="entry name" value="PG_MUTASE"/>
    <property type="match status" value="1"/>
</dbReference>
<evidence type="ECO:0000313" key="2">
    <source>
        <dbReference type="EMBL" id="KAH7567371.1"/>
    </source>
</evidence>
<dbReference type="Pfam" id="PF00300">
    <property type="entry name" value="His_Phos_1"/>
    <property type="match status" value="1"/>
</dbReference>
<evidence type="ECO:0000256" key="1">
    <source>
        <dbReference type="ARBA" id="ARBA00038362"/>
    </source>
</evidence>
<dbReference type="InterPro" id="IPR013078">
    <property type="entry name" value="His_Pase_superF_clade-1"/>
</dbReference>